<evidence type="ECO:0000256" key="2">
    <source>
        <dbReference type="ARBA" id="ARBA00022448"/>
    </source>
</evidence>
<reference evidence="6" key="1">
    <citation type="submission" date="2017-09" db="EMBL/GenBank/DDBJ databases">
        <authorList>
            <person name="Varghese N."/>
            <person name="Submissions S."/>
        </authorList>
    </citation>
    <scope>NUCLEOTIDE SEQUENCE [LARGE SCALE GENOMIC DNA]</scope>
    <source>
        <strain evidence="6">MSL47</strain>
    </source>
</reference>
<sequence length="695" mass="78596">MNKRVLTIFIIGMLIIVFSACSNDEKITEKVTKKTPPTAEVTAEANRKLAGKLTLDQMYVYKSLSNYQQAPELAGLVSKGELAPLKERLPKSPAVIQKEMMSDGIGEYGGVWRDTFAVPVESWNWAAGHTQGYFGINQIVQEGLVELGPMWMMAKPQVLPRLATDWEWSKDGKTLTMNLIKGAKWSDGQPFTADDVLFTYNHMILDPKVSRSITSATTWTFAGKVTELEKVDDYTIKWHFGVAKPVAALYNMVGNNKFAIAPAHIYKPQHPAFNSKMSYSEFENIAPPTKLPVVTMGPYVPVEYRTGQMLILTRNPYFWQVDEEGKQLPYFDEVWFTEAKSGEVRTLNLINGSGDRTNIENPSTFSMIKQATLQKDYIDINFGPFDSGYHVYVNMSKYASVKTEKDKAKRNLFRNTEFRKALSYAANREGIAKVLFPNPRFVQAWYGAYPSGSIYYNDEDVTAYKYNVAKAKEIIVKLGFKDTDGNGIVNWTEGVLTGEDLVIVAEMSADQAASISIAEALIPMYREIGIKLVVKPLQGNVANQKDMIGDYDLRIVREDARTVPDTKPETLGPVNESAPWWHLTSNDGKRDLLAWEEKLADLLRQSQVTIDPDKKAEIFSKVQEIYTKNCYTIPLIEVRRGIGVNNRIRNIAPDTPTYQYDWTLSNFPLEILWTPKAEQKTPQHHDKIVIPDSYK</sequence>
<evidence type="ECO:0000313" key="5">
    <source>
        <dbReference type="EMBL" id="SNY43525.1"/>
    </source>
</evidence>
<evidence type="ECO:0000259" key="4">
    <source>
        <dbReference type="Pfam" id="PF00496"/>
    </source>
</evidence>
<keyword evidence="3" id="KW-0732">Signal</keyword>
<comment type="similarity">
    <text evidence="1">Belongs to the bacterial solute-binding protein 5 family.</text>
</comment>
<proteinExistence type="inferred from homology"/>
<dbReference type="InterPro" id="IPR000914">
    <property type="entry name" value="SBP_5_dom"/>
</dbReference>
<keyword evidence="6" id="KW-1185">Reference proteome</keyword>
<dbReference type="PROSITE" id="PS51257">
    <property type="entry name" value="PROKAR_LIPOPROTEIN"/>
    <property type="match status" value="1"/>
</dbReference>
<dbReference type="OrthoDB" id="9772924at2"/>
<dbReference type="PANTHER" id="PTHR30290:SF9">
    <property type="entry name" value="OLIGOPEPTIDE-BINDING PROTEIN APPA"/>
    <property type="match status" value="1"/>
</dbReference>
<evidence type="ECO:0000313" key="6">
    <source>
        <dbReference type="Proteomes" id="UP000219573"/>
    </source>
</evidence>
<organism evidence="5 6">
    <name type="scientific">Orenia metallireducens</name>
    <dbReference type="NCBI Taxonomy" id="1413210"/>
    <lineage>
        <taxon>Bacteria</taxon>
        <taxon>Bacillati</taxon>
        <taxon>Bacillota</taxon>
        <taxon>Clostridia</taxon>
        <taxon>Halanaerobiales</taxon>
        <taxon>Halobacteroidaceae</taxon>
        <taxon>Orenia</taxon>
    </lineage>
</organism>
<dbReference type="Proteomes" id="UP000219573">
    <property type="component" value="Unassembled WGS sequence"/>
</dbReference>
<dbReference type="Gene3D" id="3.40.190.10">
    <property type="entry name" value="Periplasmic binding protein-like II"/>
    <property type="match status" value="1"/>
</dbReference>
<dbReference type="GO" id="GO:1904680">
    <property type="term" value="F:peptide transmembrane transporter activity"/>
    <property type="evidence" value="ECO:0007669"/>
    <property type="project" value="TreeGrafter"/>
</dbReference>
<dbReference type="AlphaFoldDB" id="A0A285I697"/>
<evidence type="ECO:0000256" key="3">
    <source>
        <dbReference type="ARBA" id="ARBA00022729"/>
    </source>
</evidence>
<dbReference type="EMBL" id="OBDZ01000032">
    <property type="protein sequence ID" value="SNY43525.1"/>
    <property type="molecule type" value="Genomic_DNA"/>
</dbReference>
<dbReference type="PANTHER" id="PTHR30290">
    <property type="entry name" value="PERIPLASMIC BINDING COMPONENT OF ABC TRANSPORTER"/>
    <property type="match status" value="1"/>
</dbReference>
<dbReference type="SUPFAM" id="SSF53850">
    <property type="entry name" value="Periplasmic binding protein-like II"/>
    <property type="match status" value="1"/>
</dbReference>
<dbReference type="RefSeq" id="WP_097019202.1">
    <property type="nucleotide sequence ID" value="NZ_OBDZ01000032.1"/>
</dbReference>
<gene>
    <name evidence="5" type="ORF">SAMN06265827_1329</name>
</gene>
<accession>A0A285I697</accession>
<dbReference type="GO" id="GO:0015833">
    <property type="term" value="P:peptide transport"/>
    <property type="evidence" value="ECO:0007669"/>
    <property type="project" value="TreeGrafter"/>
</dbReference>
<name>A0A285I697_9FIRM</name>
<protein>
    <submittedName>
        <fullName evidence="5">Peptide/nickel transport system substrate-binding protein</fullName>
    </submittedName>
</protein>
<dbReference type="Pfam" id="PF00496">
    <property type="entry name" value="SBP_bac_5"/>
    <property type="match status" value="1"/>
</dbReference>
<dbReference type="InterPro" id="IPR039424">
    <property type="entry name" value="SBP_5"/>
</dbReference>
<evidence type="ECO:0000256" key="1">
    <source>
        <dbReference type="ARBA" id="ARBA00005695"/>
    </source>
</evidence>
<feature type="domain" description="Solute-binding protein family 5" evidence="4">
    <location>
        <begin position="158"/>
        <end position="557"/>
    </location>
</feature>
<keyword evidence="2" id="KW-0813">Transport</keyword>
<dbReference type="Gene3D" id="3.10.105.10">
    <property type="entry name" value="Dipeptide-binding Protein, Domain 3"/>
    <property type="match status" value="1"/>
</dbReference>